<evidence type="ECO:0000313" key="2">
    <source>
        <dbReference type="EMBL" id="MBB5293295.1"/>
    </source>
</evidence>
<dbReference type="Proteomes" id="UP000536909">
    <property type="component" value="Unassembled WGS sequence"/>
</dbReference>
<feature type="region of interest" description="Disordered" evidence="1">
    <location>
        <begin position="1"/>
        <end position="28"/>
    </location>
</feature>
<proteinExistence type="predicted"/>
<keyword evidence="3" id="KW-1185">Reference proteome</keyword>
<evidence type="ECO:0000256" key="1">
    <source>
        <dbReference type="SAM" id="MobiDB-lite"/>
    </source>
</evidence>
<accession>A0ABR6MMY2</accession>
<evidence type="ECO:0000313" key="3">
    <source>
        <dbReference type="Proteomes" id="UP000536909"/>
    </source>
</evidence>
<gene>
    <name evidence="2" type="ORF">HNQ10_000108</name>
</gene>
<sequence length="97" mass="10051">MLGNATGTGSERQLWHVREGFHEEGSASGGHSTKLLFTGGLQGQTHTVLLATYSAMESDLAPAPGLSALMDVLPFAVLLIADPDCGMAPLKRGRGAC</sequence>
<comment type="caution">
    <text evidence="2">The sequence shown here is derived from an EMBL/GenBank/DDBJ whole genome shotgun (WGS) entry which is preliminary data.</text>
</comment>
<dbReference type="EMBL" id="JACHFV010000001">
    <property type="protein sequence ID" value="MBB5293295.1"/>
    <property type="molecule type" value="Genomic_DNA"/>
</dbReference>
<evidence type="ECO:0008006" key="4">
    <source>
        <dbReference type="Google" id="ProtNLM"/>
    </source>
</evidence>
<name>A0ABR6MMY2_9DEIO</name>
<feature type="compositionally biased region" description="Polar residues" evidence="1">
    <location>
        <begin position="1"/>
        <end position="11"/>
    </location>
</feature>
<protein>
    <recommendedName>
        <fullName evidence="4">Transposase</fullName>
    </recommendedName>
</protein>
<organism evidence="2 3">
    <name type="scientific">Deinococcus metallilatus</name>
    <dbReference type="NCBI Taxonomy" id="1211322"/>
    <lineage>
        <taxon>Bacteria</taxon>
        <taxon>Thermotogati</taxon>
        <taxon>Deinococcota</taxon>
        <taxon>Deinococci</taxon>
        <taxon>Deinococcales</taxon>
        <taxon>Deinococcaceae</taxon>
        <taxon>Deinococcus</taxon>
    </lineage>
</organism>
<feature type="compositionally biased region" description="Basic and acidic residues" evidence="1">
    <location>
        <begin position="13"/>
        <end position="25"/>
    </location>
</feature>
<reference evidence="2 3" key="1">
    <citation type="submission" date="2020-08" db="EMBL/GenBank/DDBJ databases">
        <title>Genomic Encyclopedia of Type Strains, Phase IV (KMG-IV): sequencing the most valuable type-strain genomes for metagenomic binning, comparative biology and taxonomic classification.</title>
        <authorList>
            <person name="Goeker M."/>
        </authorList>
    </citation>
    <scope>NUCLEOTIDE SEQUENCE [LARGE SCALE GENOMIC DNA]</scope>
    <source>
        <strain evidence="2 3">DSM 105434</strain>
    </source>
</reference>